<evidence type="ECO:0000313" key="2">
    <source>
        <dbReference type="Proteomes" id="UP001495147"/>
    </source>
</evidence>
<protein>
    <submittedName>
        <fullName evidence="1">Phosphate/phosphite/phosphonate ABC transporter substrate-binding protein</fullName>
    </submittedName>
</protein>
<gene>
    <name evidence="1" type="ORF">ABDJ85_10680</name>
</gene>
<dbReference type="SUPFAM" id="SSF53850">
    <property type="entry name" value="Periplasmic binding protein-like II"/>
    <property type="match status" value="1"/>
</dbReference>
<dbReference type="Gene3D" id="3.40.190.10">
    <property type="entry name" value="Periplasmic binding protein-like II"/>
    <property type="match status" value="2"/>
</dbReference>
<evidence type="ECO:0000313" key="1">
    <source>
        <dbReference type="EMBL" id="MEO3691935.1"/>
    </source>
</evidence>
<keyword evidence="2" id="KW-1185">Reference proteome</keyword>
<dbReference type="Proteomes" id="UP001495147">
    <property type="component" value="Unassembled WGS sequence"/>
</dbReference>
<reference evidence="1 2" key="1">
    <citation type="submission" date="2024-05" db="EMBL/GenBank/DDBJ databases">
        <title>Roseateles sp. DJS-2-20 16S ribosomal RNA gene Genome sequencing and assembly.</title>
        <authorList>
            <person name="Woo H."/>
        </authorList>
    </citation>
    <scope>NUCLEOTIDE SEQUENCE [LARGE SCALE GENOMIC DNA]</scope>
    <source>
        <strain evidence="1 2">DJS-2-20</strain>
    </source>
</reference>
<organism evidence="1 2">
    <name type="scientific">Roseateles paludis</name>
    <dbReference type="NCBI Taxonomy" id="3145238"/>
    <lineage>
        <taxon>Bacteria</taxon>
        <taxon>Pseudomonadati</taxon>
        <taxon>Pseudomonadota</taxon>
        <taxon>Betaproteobacteria</taxon>
        <taxon>Burkholderiales</taxon>
        <taxon>Sphaerotilaceae</taxon>
        <taxon>Roseateles</taxon>
    </lineage>
</organism>
<dbReference type="PANTHER" id="PTHR35841:SF1">
    <property type="entry name" value="PHOSPHONATES-BINDING PERIPLASMIC PROTEIN"/>
    <property type="match status" value="1"/>
</dbReference>
<dbReference type="Pfam" id="PF12974">
    <property type="entry name" value="Phosphonate-bd"/>
    <property type="match status" value="1"/>
</dbReference>
<dbReference type="RefSeq" id="WP_347704742.1">
    <property type="nucleotide sequence ID" value="NZ_JBDPZD010000002.1"/>
</dbReference>
<comment type="caution">
    <text evidence="1">The sequence shown here is derived from an EMBL/GenBank/DDBJ whole genome shotgun (WGS) entry which is preliminary data.</text>
</comment>
<accession>A0ABV0G2L0</accession>
<dbReference type="PANTHER" id="PTHR35841">
    <property type="entry name" value="PHOSPHONATES-BINDING PERIPLASMIC PROTEIN"/>
    <property type="match status" value="1"/>
</dbReference>
<proteinExistence type="predicted"/>
<name>A0ABV0G2L0_9BURK</name>
<dbReference type="EMBL" id="JBDPZD010000002">
    <property type="protein sequence ID" value="MEO3691935.1"/>
    <property type="molecule type" value="Genomic_DNA"/>
</dbReference>
<sequence length="264" mass="28607">MAPSLRAEPEYHFSPVNQSSIATVAAYWNPIVGYVSQKSGVKLSLKIGRTSADTTAYVLAQEVDFAFTNHLFSPERDPLGWKVLARRNTPPLHGQIVVPADSPINDLAQLKGLDVGFPGPEAFIAYKTTYAEILRRKVDVKVVFGGNMDGAFAQLFSGKVAAVGANSQLVEGYAKREGKRFKVLWSSEGFHDLALMVSSRVPEKEAQAVAKAFVDMAKDPVGREVLASSGKVIGLAADVVFVPADAGDYASYRRFFQSAPPQLR</sequence>